<organism evidence="2 3">
    <name type="scientific">Linum trigynum</name>
    <dbReference type="NCBI Taxonomy" id="586398"/>
    <lineage>
        <taxon>Eukaryota</taxon>
        <taxon>Viridiplantae</taxon>
        <taxon>Streptophyta</taxon>
        <taxon>Embryophyta</taxon>
        <taxon>Tracheophyta</taxon>
        <taxon>Spermatophyta</taxon>
        <taxon>Magnoliopsida</taxon>
        <taxon>eudicotyledons</taxon>
        <taxon>Gunneridae</taxon>
        <taxon>Pentapetalae</taxon>
        <taxon>rosids</taxon>
        <taxon>fabids</taxon>
        <taxon>Malpighiales</taxon>
        <taxon>Linaceae</taxon>
        <taxon>Linum</taxon>
    </lineage>
</organism>
<keyword evidence="1" id="KW-0472">Membrane</keyword>
<evidence type="ECO:0000313" key="3">
    <source>
        <dbReference type="Proteomes" id="UP001497516"/>
    </source>
</evidence>
<keyword evidence="3" id="KW-1185">Reference proteome</keyword>
<evidence type="ECO:0000313" key="2">
    <source>
        <dbReference type="EMBL" id="CAL1392693.1"/>
    </source>
</evidence>
<dbReference type="EMBL" id="OZ034819">
    <property type="protein sequence ID" value="CAL1392693.1"/>
    <property type="molecule type" value="Genomic_DNA"/>
</dbReference>
<proteinExistence type="predicted"/>
<dbReference type="Proteomes" id="UP001497516">
    <property type="component" value="Chromosome 6"/>
</dbReference>
<reference evidence="2 3" key="1">
    <citation type="submission" date="2024-04" db="EMBL/GenBank/DDBJ databases">
        <authorList>
            <person name="Fracassetti M."/>
        </authorList>
    </citation>
    <scope>NUCLEOTIDE SEQUENCE [LARGE SCALE GENOMIC DNA]</scope>
</reference>
<gene>
    <name evidence="2" type="ORF">LTRI10_LOCUS33319</name>
</gene>
<accession>A0AAV2F4G7</accession>
<keyword evidence="1" id="KW-0812">Transmembrane</keyword>
<protein>
    <submittedName>
        <fullName evidence="2">Uncharacterized protein</fullName>
    </submittedName>
</protein>
<name>A0AAV2F4G7_9ROSI</name>
<dbReference type="AlphaFoldDB" id="A0AAV2F4G7"/>
<feature type="transmembrane region" description="Helical" evidence="1">
    <location>
        <begin position="83"/>
        <end position="105"/>
    </location>
</feature>
<sequence length="159" mass="17030">MPLSRILQLQLRALGIPHGENLHRPSQSCSLILSRVGSLHLGTGRWIVGGIVLGLGKRFVFAEAVLVVLGLGKWVGFFEATALLLGIFLSGVCGFIGGGCNVKLVRVRRYGDFLMMCSRGIGGVGSLKEHGFPCLEDVGGEVLLFLLACFVSGRRCFLT</sequence>
<evidence type="ECO:0000256" key="1">
    <source>
        <dbReference type="SAM" id="Phobius"/>
    </source>
</evidence>
<keyword evidence="1" id="KW-1133">Transmembrane helix</keyword>